<evidence type="ECO:0000256" key="4">
    <source>
        <dbReference type="ARBA" id="ARBA00023136"/>
    </source>
</evidence>
<reference evidence="7 8" key="1">
    <citation type="submission" date="2020-05" db="EMBL/GenBank/DDBJ databases">
        <title>Comparative genomic analysis of denitrifying bacteria from Halomonas genus.</title>
        <authorList>
            <person name="Wang L."/>
            <person name="Shao Z."/>
        </authorList>
    </citation>
    <scope>NUCLEOTIDE SEQUENCE [LARGE SCALE GENOMIC DNA]</scope>
    <source>
        <strain evidence="7 8">A4</strain>
    </source>
</reference>
<keyword evidence="3 5" id="KW-1133">Transmembrane helix</keyword>
<comment type="subcellular location">
    <subcellularLocation>
        <location evidence="1">Membrane</location>
        <topology evidence="1">Multi-pass membrane protein</topology>
    </subcellularLocation>
</comment>
<keyword evidence="8" id="KW-1185">Reference proteome</keyword>
<feature type="transmembrane region" description="Helical" evidence="5">
    <location>
        <begin position="70"/>
        <end position="90"/>
    </location>
</feature>
<feature type="transmembrane region" description="Helical" evidence="5">
    <location>
        <begin position="243"/>
        <end position="262"/>
    </location>
</feature>
<dbReference type="InterPro" id="IPR007016">
    <property type="entry name" value="O-antigen_ligase-rel_domated"/>
</dbReference>
<keyword evidence="7" id="KW-0436">Ligase</keyword>
<feature type="transmembrane region" description="Helical" evidence="5">
    <location>
        <begin position="102"/>
        <end position="120"/>
    </location>
</feature>
<evidence type="ECO:0000259" key="6">
    <source>
        <dbReference type="Pfam" id="PF04932"/>
    </source>
</evidence>
<feature type="transmembrane region" description="Helical" evidence="5">
    <location>
        <begin position="379"/>
        <end position="403"/>
    </location>
</feature>
<sequence>MRHGEIWQGLNGVLLFAFVALLIVVHMAYAVVPLLALAVMVLGSGVLWLTGEDHGTSRARRSLLRAGDDAWLVLVLLAYGGLWLLDVWRTGHWPVGEGNQRVLLPLWPLLATALLVWLLRYPPSPRLLWWAVCSGALGAGSIALYERLVLGRSRASNAMNAIPFGNLSLLLGTLSLLAALWCLRRGYPRSRVLLGTALLAAVSGMLGSLLSGTRGGWIAVPFLLLLAYRAARDLVPSRWRYGLAGLVVLVLLVAAAVPHTGVSHRIVQAVTNVQQYWQGETRANSVGARLEMWRGGILLVRERPWLGWGEGRMEMAIHDLVLEGRLPAAVERHDQLHSDVIDTMARRGVVGLTGLLMLYGVPLWLCWRRLRRPGADPGTQVLAAAGMMVPVAFIDFGLTQSMLRDVRGLSGYLGLCVACWVALRAHERRLSLPHERAAPESSS</sequence>
<keyword evidence="2 5" id="KW-0812">Transmembrane</keyword>
<dbReference type="PANTHER" id="PTHR37422">
    <property type="entry name" value="TEICHURONIC ACID BIOSYNTHESIS PROTEIN TUAE"/>
    <property type="match status" value="1"/>
</dbReference>
<evidence type="ECO:0000313" key="8">
    <source>
        <dbReference type="Proteomes" id="UP000814385"/>
    </source>
</evidence>
<comment type="caution">
    <text evidence="7">The sequence shown here is derived from an EMBL/GenBank/DDBJ whole genome shotgun (WGS) entry which is preliminary data.</text>
</comment>
<gene>
    <name evidence="7" type="ORF">HOP52_00825</name>
</gene>
<evidence type="ECO:0000256" key="5">
    <source>
        <dbReference type="SAM" id="Phobius"/>
    </source>
</evidence>
<protein>
    <submittedName>
        <fullName evidence="7">O-antigen ligase family protein</fullName>
    </submittedName>
</protein>
<feature type="transmembrane region" description="Helical" evidence="5">
    <location>
        <begin position="31"/>
        <end position="49"/>
    </location>
</feature>
<feature type="transmembrane region" description="Helical" evidence="5">
    <location>
        <begin position="348"/>
        <end position="367"/>
    </location>
</feature>
<dbReference type="Proteomes" id="UP000814385">
    <property type="component" value="Unassembled WGS sequence"/>
</dbReference>
<dbReference type="GO" id="GO:0016874">
    <property type="term" value="F:ligase activity"/>
    <property type="evidence" value="ECO:0007669"/>
    <property type="project" value="UniProtKB-KW"/>
</dbReference>
<feature type="transmembrane region" description="Helical" evidence="5">
    <location>
        <begin position="192"/>
        <end position="209"/>
    </location>
</feature>
<name>A0ABS9P3Y9_9GAMM</name>
<feature type="domain" description="O-antigen ligase-related" evidence="6">
    <location>
        <begin position="200"/>
        <end position="355"/>
    </location>
</feature>
<feature type="transmembrane region" description="Helical" evidence="5">
    <location>
        <begin position="127"/>
        <end position="145"/>
    </location>
</feature>
<evidence type="ECO:0000256" key="3">
    <source>
        <dbReference type="ARBA" id="ARBA00022989"/>
    </source>
</evidence>
<organism evidence="7 8">
    <name type="scientific">Billgrantia campisalis</name>
    <dbReference type="NCBI Taxonomy" id="74661"/>
    <lineage>
        <taxon>Bacteria</taxon>
        <taxon>Pseudomonadati</taxon>
        <taxon>Pseudomonadota</taxon>
        <taxon>Gammaproteobacteria</taxon>
        <taxon>Oceanospirillales</taxon>
        <taxon>Halomonadaceae</taxon>
        <taxon>Billgrantia</taxon>
    </lineage>
</organism>
<dbReference type="EMBL" id="JABFUC010000001">
    <property type="protein sequence ID" value="MCG6656321.1"/>
    <property type="molecule type" value="Genomic_DNA"/>
</dbReference>
<evidence type="ECO:0000256" key="2">
    <source>
        <dbReference type="ARBA" id="ARBA00022692"/>
    </source>
</evidence>
<proteinExistence type="predicted"/>
<feature type="transmembrane region" description="Helical" evidence="5">
    <location>
        <begin position="165"/>
        <end position="183"/>
    </location>
</feature>
<keyword evidence="4 5" id="KW-0472">Membrane</keyword>
<dbReference type="RefSeq" id="WP_238974985.1">
    <property type="nucleotide sequence ID" value="NZ_JABFUC010000001.1"/>
</dbReference>
<accession>A0ABS9P3Y9</accession>
<feature type="transmembrane region" description="Helical" evidence="5">
    <location>
        <begin position="7"/>
        <end position="25"/>
    </location>
</feature>
<evidence type="ECO:0000256" key="1">
    <source>
        <dbReference type="ARBA" id="ARBA00004141"/>
    </source>
</evidence>
<dbReference type="Pfam" id="PF04932">
    <property type="entry name" value="Wzy_C"/>
    <property type="match status" value="1"/>
</dbReference>
<dbReference type="InterPro" id="IPR051533">
    <property type="entry name" value="WaaL-like"/>
</dbReference>
<evidence type="ECO:0000313" key="7">
    <source>
        <dbReference type="EMBL" id="MCG6656321.1"/>
    </source>
</evidence>
<dbReference type="PANTHER" id="PTHR37422:SF13">
    <property type="entry name" value="LIPOPOLYSACCHARIDE BIOSYNTHESIS PROTEIN PA4999-RELATED"/>
    <property type="match status" value="1"/>
</dbReference>